<evidence type="ECO:0000256" key="2">
    <source>
        <dbReference type="ARBA" id="ARBA00023043"/>
    </source>
</evidence>
<dbReference type="RefSeq" id="WP_014548910.1">
    <property type="nucleotide sequence ID" value="NC_017449.1"/>
</dbReference>
<keyword evidence="3" id="KW-0472">Membrane</keyword>
<keyword evidence="1" id="KW-0677">Repeat</keyword>
<keyword evidence="3" id="KW-0812">Transmembrane</keyword>
<keyword evidence="2" id="KW-0040">ANK repeat</keyword>
<dbReference type="HOGENOM" id="CLU_023347_1_0_6"/>
<dbReference type="PANTHER" id="PTHR24188">
    <property type="entry name" value="ANKYRIN REPEAT PROTEIN"/>
    <property type="match status" value="1"/>
</dbReference>
<dbReference type="Gene3D" id="1.25.40.20">
    <property type="entry name" value="Ankyrin repeat-containing domain"/>
    <property type="match status" value="1"/>
</dbReference>
<dbReference type="Proteomes" id="UP000008303">
    <property type="component" value="Chromosome"/>
</dbReference>
<evidence type="ECO:0000256" key="1">
    <source>
        <dbReference type="ARBA" id="ARBA00022737"/>
    </source>
</evidence>
<dbReference type="PANTHER" id="PTHR24188:SF29">
    <property type="entry name" value="GH09064P"/>
    <property type="match status" value="1"/>
</dbReference>
<evidence type="ECO:0000256" key="3">
    <source>
        <dbReference type="SAM" id="Phobius"/>
    </source>
</evidence>
<dbReference type="KEGG" id="fcn:FN3523_1628"/>
<feature type="transmembrane region" description="Helical" evidence="3">
    <location>
        <begin position="12"/>
        <end position="34"/>
    </location>
</feature>
<organism evidence="4 5">
    <name type="scientific">Francisella hispaniensis</name>
    <dbReference type="NCBI Taxonomy" id="622488"/>
    <lineage>
        <taxon>Bacteria</taxon>
        <taxon>Pseudomonadati</taxon>
        <taxon>Pseudomonadota</taxon>
        <taxon>Gammaproteobacteria</taxon>
        <taxon>Thiotrichales</taxon>
        <taxon>Francisellaceae</taxon>
        <taxon>Francisella</taxon>
    </lineage>
</organism>
<reference evidence="5" key="1">
    <citation type="journal article" date="2011" name="Appl. Environ. Microbiol.">
        <title>Common ancestry and novel genetic traits of Francisella novicida-like isolates from North America and Australia as revealed by comparative genomic analyses.</title>
        <authorList>
            <person name="Siddaramappa S."/>
            <person name="Challacombe J.F."/>
            <person name="Petersen J.M."/>
            <person name="Pillai S."/>
            <person name="Hogg G."/>
            <person name="Kuske C.R."/>
        </authorList>
    </citation>
    <scope>NUCLEOTIDE SEQUENCE [LARGE SCALE GENOMIC DNA]</scope>
    <source>
        <strain evidence="5">3523</strain>
    </source>
</reference>
<dbReference type="PATRIC" id="fig|676032.3.peg.1638"/>
<accession>F4BHI7</accession>
<dbReference type="EMBL" id="CP002558">
    <property type="protein sequence ID" value="AEE26931.1"/>
    <property type="molecule type" value="Genomic_DNA"/>
</dbReference>
<dbReference type="AlphaFoldDB" id="F4BHI7"/>
<proteinExistence type="predicted"/>
<evidence type="ECO:0000313" key="5">
    <source>
        <dbReference type="Proteomes" id="UP000008303"/>
    </source>
</evidence>
<protein>
    <submittedName>
        <fullName evidence="4">Uncharacterized protein</fullName>
    </submittedName>
</protein>
<keyword evidence="3" id="KW-1133">Transmembrane helix</keyword>
<dbReference type="eggNOG" id="COG0666">
    <property type="taxonomic scope" value="Bacteria"/>
</dbReference>
<sequence length="580" mass="64044">MAIDLLKLQEKLGYKVSNLGMCYGIAYMAIQAIIRDDLETYISRIKYLEKTLLQHNNNQDDAIDEIVEKINVAYEKRKNKQNLDSEEIKLLDILNWLDGVQIYHNYKNLLFGGQNYEIATNFFSANTNQKEKENRKIFVIAKELNMLTKELINDIFDKIDNSKEPIAFSLGAPGHIISVGKSSNYMPIYLINHDIHKLITSSRSLYSEVLCAFNYSKEALSILTHSYQEGNISVKYVTNNLDKDDLCKLLCIALQDGHTEAIKVYIESISNLAGINKQQLLAAKRRDGGPGLFMALQNGHTAAIKAYIEGISKFDGINKQELLAAKRQDGISGLYIALQNGHSEAIKTYIEGISNFDGIDKQELLAAKTPDGTPGLYIALQKSYSAAIKAYIEGISNIAGINKQELLAAKIPNGTPGLFMSLQDGHSAAIKAYIEGISNFDGIDKQELLAAKTQDDGTPGLFMALQEGHSAAIKAYIEGISNFDGIDKQELLAAKTQGDEIPGLFMALHDGHSEAVKVYIEGIFNLAGINKQELLAAKIPDGTPGLHMALQNSHSEAVKIYKETISKFMVLNNGSPRFLP</sequence>
<dbReference type="SUPFAM" id="SSF48371">
    <property type="entry name" value="ARM repeat"/>
    <property type="match status" value="1"/>
</dbReference>
<dbReference type="InterPro" id="IPR016024">
    <property type="entry name" value="ARM-type_fold"/>
</dbReference>
<evidence type="ECO:0000313" key="4">
    <source>
        <dbReference type="EMBL" id="AEE26931.1"/>
    </source>
</evidence>
<dbReference type="InterPro" id="IPR036770">
    <property type="entry name" value="Ankyrin_rpt-contain_sf"/>
</dbReference>
<gene>
    <name evidence="4" type="ordered locus">FN3523_1628</name>
</gene>
<name>F4BHI7_9GAMM</name>